<name>A0AAV2B6U2_9ARAC</name>
<accession>A0AAV2B6U2</accession>
<dbReference type="EMBL" id="CAXIEN010000292">
    <property type="protein sequence ID" value="CAL1291807.1"/>
    <property type="molecule type" value="Genomic_DNA"/>
</dbReference>
<protein>
    <submittedName>
        <fullName evidence="1">Uncharacterized protein</fullName>
    </submittedName>
</protein>
<evidence type="ECO:0000313" key="1">
    <source>
        <dbReference type="EMBL" id="CAL1291807.1"/>
    </source>
</evidence>
<keyword evidence="2" id="KW-1185">Reference proteome</keyword>
<gene>
    <name evidence="1" type="ORF">LARSCL_LOCUS17288</name>
</gene>
<evidence type="ECO:0000313" key="2">
    <source>
        <dbReference type="Proteomes" id="UP001497382"/>
    </source>
</evidence>
<dbReference type="Proteomes" id="UP001497382">
    <property type="component" value="Unassembled WGS sequence"/>
</dbReference>
<sequence>MCQVLLVKRVTCLILKALKVHYEINEPIGKPAAQHRKPISLNGFLLLQAVWILSRLNQDSENTLI</sequence>
<reference evidence="1 2" key="1">
    <citation type="submission" date="2024-04" db="EMBL/GenBank/DDBJ databases">
        <authorList>
            <person name="Rising A."/>
            <person name="Reimegard J."/>
            <person name="Sonavane S."/>
            <person name="Akerstrom W."/>
            <person name="Nylinder S."/>
            <person name="Hedman E."/>
            <person name="Kallberg Y."/>
        </authorList>
    </citation>
    <scope>NUCLEOTIDE SEQUENCE [LARGE SCALE GENOMIC DNA]</scope>
</reference>
<comment type="caution">
    <text evidence="1">The sequence shown here is derived from an EMBL/GenBank/DDBJ whole genome shotgun (WGS) entry which is preliminary data.</text>
</comment>
<organism evidence="1 2">
    <name type="scientific">Larinioides sclopetarius</name>
    <dbReference type="NCBI Taxonomy" id="280406"/>
    <lineage>
        <taxon>Eukaryota</taxon>
        <taxon>Metazoa</taxon>
        <taxon>Ecdysozoa</taxon>
        <taxon>Arthropoda</taxon>
        <taxon>Chelicerata</taxon>
        <taxon>Arachnida</taxon>
        <taxon>Araneae</taxon>
        <taxon>Araneomorphae</taxon>
        <taxon>Entelegynae</taxon>
        <taxon>Araneoidea</taxon>
        <taxon>Araneidae</taxon>
        <taxon>Larinioides</taxon>
    </lineage>
</organism>
<dbReference type="AlphaFoldDB" id="A0AAV2B6U2"/>
<proteinExistence type="predicted"/>